<evidence type="ECO:0000256" key="1">
    <source>
        <dbReference type="ARBA" id="ARBA00004202"/>
    </source>
</evidence>
<keyword evidence="6" id="KW-0472">Membrane</keyword>
<dbReference type="InterPro" id="IPR043148">
    <property type="entry name" value="TagF_C"/>
</dbReference>
<dbReference type="GO" id="GO:0005886">
    <property type="term" value="C:plasma membrane"/>
    <property type="evidence" value="ECO:0007669"/>
    <property type="project" value="UniProtKB-SubCell"/>
</dbReference>
<dbReference type="PANTHER" id="PTHR37316">
    <property type="entry name" value="TEICHOIC ACID GLYCEROL-PHOSPHATE PRIMASE"/>
    <property type="match status" value="1"/>
</dbReference>
<dbReference type="GO" id="GO:0047355">
    <property type="term" value="F:CDP-glycerol glycerophosphotransferase activity"/>
    <property type="evidence" value="ECO:0007669"/>
    <property type="project" value="InterPro"/>
</dbReference>
<dbReference type="STRING" id="190974.SAMN05216439_0185"/>
<evidence type="ECO:0000256" key="6">
    <source>
        <dbReference type="ARBA" id="ARBA00023136"/>
    </source>
</evidence>
<dbReference type="PANTHER" id="PTHR37316:SF3">
    <property type="entry name" value="TEICHOIC ACID GLYCEROL-PHOSPHATE TRANSFERASE"/>
    <property type="match status" value="1"/>
</dbReference>
<name>A0A1H7NED4_9EURY</name>
<evidence type="ECO:0000313" key="7">
    <source>
        <dbReference type="EMBL" id="SEL21932.1"/>
    </source>
</evidence>
<dbReference type="AlphaFoldDB" id="A0A1H7NED4"/>
<dbReference type="EMBL" id="FOAK01000012">
    <property type="protein sequence ID" value="SEL21932.1"/>
    <property type="molecule type" value="Genomic_DNA"/>
</dbReference>
<keyword evidence="4 7" id="KW-0808">Transferase</keyword>
<dbReference type="Proteomes" id="UP000199506">
    <property type="component" value="Unassembled WGS sequence"/>
</dbReference>
<dbReference type="InterPro" id="IPR007554">
    <property type="entry name" value="Glycerophosphate_synth"/>
</dbReference>
<organism evidence="7 8">
    <name type="scientific">Methanobrevibacter gottschalkii</name>
    <dbReference type="NCBI Taxonomy" id="190974"/>
    <lineage>
        <taxon>Archaea</taxon>
        <taxon>Methanobacteriati</taxon>
        <taxon>Methanobacteriota</taxon>
        <taxon>Methanomada group</taxon>
        <taxon>Methanobacteria</taxon>
        <taxon>Methanobacteriales</taxon>
        <taxon>Methanobacteriaceae</taxon>
        <taxon>Methanobrevibacter</taxon>
    </lineage>
</organism>
<evidence type="ECO:0000256" key="5">
    <source>
        <dbReference type="ARBA" id="ARBA00022944"/>
    </source>
</evidence>
<evidence type="ECO:0000256" key="4">
    <source>
        <dbReference type="ARBA" id="ARBA00022679"/>
    </source>
</evidence>
<evidence type="ECO:0000256" key="3">
    <source>
        <dbReference type="ARBA" id="ARBA00022475"/>
    </source>
</evidence>
<dbReference type="RefSeq" id="WP_091699771.1">
    <property type="nucleotide sequence ID" value="NZ_FOAK01000012.1"/>
</dbReference>
<keyword evidence="5" id="KW-0777">Teichoic acid biosynthesis</keyword>
<comment type="similarity">
    <text evidence="2">Belongs to the CDP-glycerol glycerophosphotransferase family.</text>
</comment>
<dbReference type="InterPro" id="IPR051612">
    <property type="entry name" value="Teichoic_Acid_Biosynth"/>
</dbReference>
<comment type="subcellular location">
    <subcellularLocation>
        <location evidence="1">Cell membrane</location>
        <topology evidence="1">Peripheral membrane protein</topology>
    </subcellularLocation>
</comment>
<dbReference type="Pfam" id="PF04464">
    <property type="entry name" value="Glyphos_transf"/>
    <property type="match status" value="1"/>
</dbReference>
<protein>
    <submittedName>
        <fullName evidence="7">CDP-glycerol glycerophosphotransferase</fullName>
    </submittedName>
</protein>
<proteinExistence type="inferred from homology"/>
<keyword evidence="3" id="KW-1003">Cell membrane</keyword>
<reference evidence="7 8" key="1">
    <citation type="submission" date="2016-10" db="EMBL/GenBank/DDBJ databases">
        <authorList>
            <person name="de Groot N.N."/>
        </authorList>
    </citation>
    <scope>NUCLEOTIDE SEQUENCE [LARGE SCALE GENOMIC DNA]</scope>
    <source>
        <strain evidence="7 8">DSM 11978</strain>
    </source>
</reference>
<sequence length="564" mass="66934">MTLKNKINNLKECFDNNALYNIYYNDKIDENIIYLESRNGKDFTGNIFKITEELSSGRYGDFKIYVYATNRIKSKIESFKKNYNLNITKIITDENEAVKILHKAKYIFTDSGIRSKYIKRQGQIFINMWHGIPLKFMGFDNSSEKPYIGIIQRTFFFSDYMLFPNEYMVDIMTHAYMIDKVYNGKFLLEGYPRNGVFLDNNYNIKDKLNLTDKEIFAYMPTFKGIIADRKDEKQKNDVVEFLYELDLRLNDNQILFVKFHPYNQSKIDFSKFNHIDAFPEGFETYDILNIADVLITDYSSVFFDFANTRRKIIIFNYDEKEYLKDRGLYLPLEELPFPKVQNINDLIHELNSPKEYDDVGFVNEFCKNESIDSTKHICDTVINGKNTCRYEIIKNTNMNILIYVGDMDNNQVKNQLIQMLEKVDEDVNIFISFKSWANNIKENYLRLFNDIPQNVEFLPLSYNIAPTFKEKVDLNKFIKNDIPLNENLMRLFNRSYKRQYDDLKFDLIIDFLSNDLEQSLMFAFSNSNNAIVKNEETNPKVYNQFNKIYDIFKLDIYDLITGDI</sequence>
<dbReference type="Gene3D" id="3.40.50.12580">
    <property type="match status" value="1"/>
</dbReference>
<gene>
    <name evidence="7" type="ORF">SAMN05216439_0185</name>
</gene>
<accession>A0A1H7NED4</accession>
<dbReference type="OrthoDB" id="78053at2157"/>
<evidence type="ECO:0000256" key="2">
    <source>
        <dbReference type="ARBA" id="ARBA00010488"/>
    </source>
</evidence>
<evidence type="ECO:0000313" key="8">
    <source>
        <dbReference type="Proteomes" id="UP000199506"/>
    </source>
</evidence>
<dbReference type="InterPro" id="IPR043149">
    <property type="entry name" value="TagF_N"/>
</dbReference>
<dbReference type="Gene3D" id="3.40.50.11820">
    <property type="match status" value="1"/>
</dbReference>